<dbReference type="PANTHER" id="PTHR43818:SF5">
    <property type="entry name" value="OXIDOREDUCTASE FAMILY PROTEIN"/>
    <property type="match status" value="1"/>
</dbReference>
<evidence type="ECO:0000313" key="4">
    <source>
        <dbReference type="Proteomes" id="UP000321577"/>
    </source>
</evidence>
<gene>
    <name evidence="3" type="ORF">BGE01nite_03980</name>
</gene>
<dbReference type="SUPFAM" id="SSF51735">
    <property type="entry name" value="NAD(P)-binding Rossmann-fold domains"/>
    <property type="match status" value="1"/>
</dbReference>
<feature type="domain" description="Gfo/Idh/MocA-like oxidoreductase N-terminal" evidence="1">
    <location>
        <begin position="35"/>
        <end position="159"/>
    </location>
</feature>
<accession>A0A512M2Y2</accession>
<dbReference type="Gene3D" id="3.30.360.10">
    <property type="entry name" value="Dihydrodipicolinate Reductase, domain 2"/>
    <property type="match status" value="1"/>
</dbReference>
<dbReference type="RefSeq" id="WP_146848583.1">
    <property type="nucleotide sequence ID" value="NZ_BKAG01000002.1"/>
</dbReference>
<dbReference type="GO" id="GO:0000166">
    <property type="term" value="F:nucleotide binding"/>
    <property type="evidence" value="ECO:0007669"/>
    <property type="project" value="InterPro"/>
</dbReference>
<dbReference type="AlphaFoldDB" id="A0A512M2Y2"/>
<evidence type="ECO:0000313" key="3">
    <source>
        <dbReference type="EMBL" id="GEP41107.1"/>
    </source>
</evidence>
<name>A0A512M2Y2_9BACT</name>
<dbReference type="OrthoDB" id="178664at2"/>
<dbReference type="Proteomes" id="UP000321577">
    <property type="component" value="Unassembled WGS sequence"/>
</dbReference>
<keyword evidence="4" id="KW-1185">Reference proteome</keyword>
<feature type="domain" description="Gfo/Idh/MocA-like oxidoreductase bacterial type C-terminal" evidence="2">
    <location>
        <begin position="200"/>
        <end position="407"/>
    </location>
</feature>
<dbReference type="InterPro" id="IPR036291">
    <property type="entry name" value="NAD(P)-bd_dom_sf"/>
</dbReference>
<organism evidence="3 4">
    <name type="scientific">Brevifollis gellanilyticus</name>
    <dbReference type="NCBI Taxonomy" id="748831"/>
    <lineage>
        <taxon>Bacteria</taxon>
        <taxon>Pseudomonadati</taxon>
        <taxon>Verrucomicrobiota</taxon>
        <taxon>Verrucomicrobiia</taxon>
        <taxon>Verrucomicrobiales</taxon>
        <taxon>Verrucomicrobiaceae</taxon>
    </lineage>
</organism>
<dbReference type="InterPro" id="IPR050463">
    <property type="entry name" value="Gfo/Idh/MocA_oxidrdct_glycsds"/>
</dbReference>
<evidence type="ECO:0000259" key="1">
    <source>
        <dbReference type="Pfam" id="PF01408"/>
    </source>
</evidence>
<dbReference type="Pfam" id="PF19051">
    <property type="entry name" value="GFO_IDH_MocA_C2"/>
    <property type="match status" value="1"/>
</dbReference>
<dbReference type="InterPro" id="IPR000683">
    <property type="entry name" value="Gfo/Idh/MocA-like_OxRdtase_N"/>
</dbReference>
<dbReference type="InterPro" id="IPR043906">
    <property type="entry name" value="Gfo/Idh/MocA_OxRdtase_bact_C"/>
</dbReference>
<reference evidence="3 4" key="1">
    <citation type="submission" date="2019-07" db="EMBL/GenBank/DDBJ databases">
        <title>Whole genome shotgun sequence of Brevifollis gellanilyticus NBRC 108608.</title>
        <authorList>
            <person name="Hosoyama A."/>
            <person name="Uohara A."/>
            <person name="Ohji S."/>
            <person name="Ichikawa N."/>
        </authorList>
    </citation>
    <scope>NUCLEOTIDE SEQUENCE [LARGE SCALE GENOMIC DNA]</scope>
    <source>
        <strain evidence="3 4">NBRC 108608</strain>
    </source>
</reference>
<dbReference type="Gene3D" id="3.40.50.720">
    <property type="entry name" value="NAD(P)-binding Rossmann-like Domain"/>
    <property type="match status" value="1"/>
</dbReference>
<dbReference type="PANTHER" id="PTHR43818">
    <property type="entry name" value="BCDNA.GH03377"/>
    <property type="match status" value="1"/>
</dbReference>
<comment type="caution">
    <text evidence="3">The sequence shown here is derived from an EMBL/GenBank/DDBJ whole genome shotgun (WGS) entry which is preliminary data.</text>
</comment>
<evidence type="ECO:0000259" key="2">
    <source>
        <dbReference type="Pfam" id="PF19051"/>
    </source>
</evidence>
<dbReference type="EMBL" id="BKAG01000002">
    <property type="protein sequence ID" value="GEP41107.1"/>
    <property type="molecule type" value="Genomic_DNA"/>
</dbReference>
<dbReference type="Pfam" id="PF01408">
    <property type="entry name" value="GFO_IDH_MocA"/>
    <property type="match status" value="1"/>
</dbReference>
<protein>
    <submittedName>
        <fullName evidence="3">NADH-dependent dehydrogenase</fullName>
    </submittedName>
</protein>
<proteinExistence type="predicted"/>
<sequence>MTNRRRFLTQSVAASTGVFYIAKTSWAQKSPGDTINMAVIGFGGRGGSHISGYNKLKSDGVKVAALCDVDSNVLNKHVQNFDKEGNKVVGYSDMRRLFENKDIDAVSIATPNHWHALATIWAVQAGKDVYVEKPVSHCVWEGRQMVKAARKYNKIVQTGTQSRSSRKGIGEAVKWVQGGNLGKILLSRGLCYKRRASIGKAEGEQKIPDTIDYDLWCGPSPKTALTRKKLHYDWHWTWAYGNGDLGNQGIHQMDIARWFLGEMELSPSVWSVGGRLGYEDDGETANTQIIYHGYEKAPMIFEVRGLPEKTDSKNMDKFKGAGVGVIVECEGGYVVVPNYSSAIAYDKDGKEIKKFEGSEDHFKNFINACRSRRVDDLHADILEGHLSSALCHTGNISHRLGQKAASGEILEKIKGDSFAADTFERMKEHLGKNDVDVEKDKLTLGPVLKMNGKEERFIDNDAANDMLKNKYREPFVVPEIS</sequence>
<dbReference type="SUPFAM" id="SSF55347">
    <property type="entry name" value="Glyceraldehyde-3-phosphate dehydrogenase-like, C-terminal domain"/>
    <property type="match status" value="1"/>
</dbReference>